<dbReference type="OrthoDB" id="3256331at2759"/>
<gene>
    <name evidence="2" type="ORF">JR316_002900</name>
</gene>
<evidence type="ECO:0000259" key="1">
    <source>
        <dbReference type="Pfam" id="PF20236"/>
    </source>
</evidence>
<dbReference type="EMBL" id="JAFIQS010000003">
    <property type="protein sequence ID" value="KAG5170825.1"/>
    <property type="molecule type" value="Genomic_DNA"/>
</dbReference>
<accession>A0A8H8CMM9</accession>
<organism evidence="2">
    <name type="scientific">Psilocybe cubensis</name>
    <name type="common">Psychedelic mushroom</name>
    <name type="synonym">Stropharia cubensis</name>
    <dbReference type="NCBI Taxonomy" id="181762"/>
    <lineage>
        <taxon>Eukaryota</taxon>
        <taxon>Fungi</taxon>
        <taxon>Dikarya</taxon>
        <taxon>Basidiomycota</taxon>
        <taxon>Agaricomycotina</taxon>
        <taxon>Agaricomycetes</taxon>
        <taxon>Agaricomycetidae</taxon>
        <taxon>Agaricales</taxon>
        <taxon>Agaricineae</taxon>
        <taxon>Strophariaceae</taxon>
        <taxon>Psilocybe</taxon>
    </lineage>
</organism>
<feature type="domain" description="DUF6593" evidence="1">
    <location>
        <begin position="27"/>
        <end position="187"/>
    </location>
</feature>
<comment type="caution">
    <text evidence="2">The sequence shown here is derived from an EMBL/GenBank/DDBJ whole genome shotgun (WGS) entry which is preliminary data.</text>
</comment>
<reference evidence="2" key="1">
    <citation type="submission" date="2021-02" db="EMBL/GenBank/DDBJ databases">
        <title>Psilocybe cubensis genome.</title>
        <authorList>
            <person name="Mckernan K.J."/>
            <person name="Crawford S."/>
            <person name="Trippe A."/>
            <person name="Kane L.T."/>
            <person name="Mclaughlin S."/>
        </authorList>
    </citation>
    <scope>NUCLEOTIDE SEQUENCE [LARGE SCALE GENOMIC DNA]</scope>
    <source>
        <strain evidence="2">MGC-MH-2018</strain>
    </source>
</reference>
<sequence length="209" mass="23639">MNSQITLVNPQFIDANEPAEVLIVYPDNLKNTNIFRAGNEGQPLYTVKSNLAITETTITTPLDDPGVPLAKIERREIVSDKITIRGRETMKTKSWLKYGGIFTIKFPATFEENGRKYMWKSSIVNQISLYLASDPDRPIAWFEKSRKRVVDGEVVLHKAFLALQPEAMEIRDIVVLSFLILELKNRMGQKAEELNVGRAVAMDVGDWGV</sequence>
<name>A0A8H8CMM9_PSICU</name>
<proteinExistence type="predicted"/>
<dbReference type="Pfam" id="PF20236">
    <property type="entry name" value="DUF6593"/>
    <property type="match status" value="1"/>
</dbReference>
<evidence type="ECO:0000313" key="2">
    <source>
        <dbReference type="EMBL" id="KAG5170825.1"/>
    </source>
</evidence>
<dbReference type="InterPro" id="IPR046528">
    <property type="entry name" value="DUF6593"/>
</dbReference>
<dbReference type="AlphaFoldDB" id="A0A8H8CMM9"/>
<protein>
    <recommendedName>
        <fullName evidence="1">DUF6593 domain-containing protein</fullName>
    </recommendedName>
</protein>